<dbReference type="Proteomes" id="UP001597380">
    <property type="component" value="Unassembled WGS sequence"/>
</dbReference>
<evidence type="ECO:0000313" key="1">
    <source>
        <dbReference type="EMBL" id="MFD2095086.1"/>
    </source>
</evidence>
<gene>
    <name evidence="1" type="ORF">ACFSJ3_03755</name>
</gene>
<proteinExistence type="predicted"/>
<keyword evidence="2" id="KW-1185">Reference proteome</keyword>
<accession>A0ABW4XHR9</accession>
<evidence type="ECO:0000313" key="2">
    <source>
        <dbReference type="Proteomes" id="UP001597380"/>
    </source>
</evidence>
<protein>
    <recommendedName>
        <fullName evidence="3">STAS/SEC14 domain-containing protein</fullName>
    </recommendedName>
</protein>
<evidence type="ECO:0008006" key="3">
    <source>
        <dbReference type="Google" id="ProtNLM"/>
    </source>
</evidence>
<reference evidence="2" key="1">
    <citation type="journal article" date="2019" name="Int. J. Syst. Evol. Microbiol.">
        <title>The Global Catalogue of Microorganisms (GCM) 10K type strain sequencing project: providing services to taxonomists for standard genome sequencing and annotation.</title>
        <authorList>
            <consortium name="The Broad Institute Genomics Platform"/>
            <consortium name="The Broad Institute Genome Sequencing Center for Infectious Disease"/>
            <person name="Wu L."/>
            <person name="Ma J."/>
        </authorList>
    </citation>
    <scope>NUCLEOTIDE SEQUENCE [LARGE SCALE GENOMIC DNA]</scope>
    <source>
        <strain evidence="2">CGMCC 1.10992</strain>
    </source>
</reference>
<name>A0ABW4XHR9_9GAMM</name>
<organism evidence="1 2">
    <name type="scientific">Corallincola platygyrae</name>
    <dbReference type="NCBI Taxonomy" id="1193278"/>
    <lineage>
        <taxon>Bacteria</taxon>
        <taxon>Pseudomonadati</taxon>
        <taxon>Pseudomonadota</taxon>
        <taxon>Gammaproteobacteria</taxon>
        <taxon>Alteromonadales</taxon>
        <taxon>Psychromonadaceae</taxon>
        <taxon>Corallincola</taxon>
    </lineage>
</organism>
<sequence>MFVSHGSYQIVPLDSGRIIKVIFTGAWNKEAVAGFFQDMKTCPKADIWVAMADLRDWEGATPDLIAAYMPVIDWCLANGECATVHVYKHDWQRLFVDKLRAYREQQGVPQASFQSEAGAIAWANSQLDEVTAKKVVNSRA</sequence>
<dbReference type="RefSeq" id="WP_345337846.1">
    <property type="nucleotide sequence ID" value="NZ_BAABLI010000004.1"/>
</dbReference>
<comment type="caution">
    <text evidence="1">The sequence shown here is derived from an EMBL/GenBank/DDBJ whole genome shotgun (WGS) entry which is preliminary data.</text>
</comment>
<dbReference type="EMBL" id="JBHUHT010000007">
    <property type="protein sequence ID" value="MFD2095086.1"/>
    <property type="molecule type" value="Genomic_DNA"/>
</dbReference>